<evidence type="ECO:0000256" key="1">
    <source>
        <dbReference type="ARBA" id="ARBA00006484"/>
    </source>
</evidence>
<dbReference type="InterPro" id="IPR051468">
    <property type="entry name" value="Fungal_SecMetab_SDRs"/>
</dbReference>
<accession>A0AAJ0B5S6</accession>
<dbReference type="Pfam" id="PF00106">
    <property type="entry name" value="adh_short"/>
    <property type="match status" value="1"/>
</dbReference>
<keyword evidence="2" id="KW-0521">NADP</keyword>
<dbReference type="GO" id="GO:0016491">
    <property type="term" value="F:oxidoreductase activity"/>
    <property type="evidence" value="ECO:0007669"/>
    <property type="project" value="UniProtKB-KW"/>
</dbReference>
<dbReference type="PANTHER" id="PTHR43544">
    <property type="entry name" value="SHORT-CHAIN DEHYDROGENASE/REDUCTASE"/>
    <property type="match status" value="1"/>
</dbReference>
<comment type="caution">
    <text evidence="4">The sequence shown here is derived from an EMBL/GenBank/DDBJ whole genome shotgun (WGS) entry which is preliminary data.</text>
</comment>
<evidence type="ECO:0000256" key="3">
    <source>
        <dbReference type="ARBA" id="ARBA00023002"/>
    </source>
</evidence>
<evidence type="ECO:0000256" key="2">
    <source>
        <dbReference type="ARBA" id="ARBA00022857"/>
    </source>
</evidence>
<evidence type="ECO:0000313" key="5">
    <source>
        <dbReference type="Proteomes" id="UP001239445"/>
    </source>
</evidence>
<dbReference type="GO" id="GO:0005737">
    <property type="term" value="C:cytoplasm"/>
    <property type="evidence" value="ECO:0007669"/>
    <property type="project" value="TreeGrafter"/>
</dbReference>
<dbReference type="EMBL" id="MU839842">
    <property type="protein sequence ID" value="KAK1751309.1"/>
    <property type="molecule type" value="Genomic_DNA"/>
</dbReference>
<keyword evidence="5" id="KW-1185">Reference proteome</keyword>
<organism evidence="4 5">
    <name type="scientific">Echria macrotheca</name>
    <dbReference type="NCBI Taxonomy" id="438768"/>
    <lineage>
        <taxon>Eukaryota</taxon>
        <taxon>Fungi</taxon>
        <taxon>Dikarya</taxon>
        <taxon>Ascomycota</taxon>
        <taxon>Pezizomycotina</taxon>
        <taxon>Sordariomycetes</taxon>
        <taxon>Sordariomycetidae</taxon>
        <taxon>Sordariales</taxon>
        <taxon>Schizotheciaceae</taxon>
        <taxon>Echria</taxon>
    </lineage>
</organism>
<keyword evidence="3" id="KW-0560">Oxidoreductase</keyword>
<sequence length="251" mass="26527">MSINVLITGAGRGLGLSFVKHYLSQPKHTVIAAVRNPDSASSALKALPTATDSKLIIAKIDSISDTDPAEAVKTIKAAGITHLDIVIANAGVVKYNEPVHALDLIDVRQAMEINAFGPVKLFAATRDLLKAAEAPPKFIAISSVIGSTGLVSNTVGYNLSSYGANKAALNHFVRRIHFENEWLTAFAVHPGLVTTDMGDRALEAYSDVGGAIGITPDESVTSVVKMIDRASRTSIEGTHGFMNVDGSEMPY</sequence>
<dbReference type="Proteomes" id="UP001239445">
    <property type="component" value="Unassembled WGS sequence"/>
</dbReference>
<dbReference type="InterPro" id="IPR036291">
    <property type="entry name" value="NAD(P)-bd_dom_sf"/>
</dbReference>
<dbReference type="PRINTS" id="PR00081">
    <property type="entry name" value="GDHRDH"/>
</dbReference>
<gene>
    <name evidence="4" type="ORF">QBC47DRAFT_391613</name>
</gene>
<dbReference type="SUPFAM" id="SSF51735">
    <property type="entry name" value="NAD(P)-binding Rossmann-fold domains"/>
    <property type="match status" value="1"/>
</dbReference>
<dbReference type="Gene3D" id="3.40.50.720">
    <property type="entry name" value="NAD(P)-binding Rossmann-like Domain"/>
    <property type="match status" value="1"/>
</dbReference>
<reference evidence="4" key="1">
    <citation type="submission" date="2023-06" db="EMBL/GenBank/DDBJ databases">
        <title>Genome-scale phylogeny and comparative genomics of the fungal order Sordariales.</title>
        <authorList>
            <consortium name="Lawrence Berkeley National Laboratory"/>
            <person name="Hensen N."/>
            <person name="Bonometti L."/>
            <person name="Westerberg I."/>
            <person name="Brannstrom I.O."/>
            <person name="Guillou S."/>
            <person name="Cros-Aarteil S."/>
            <person name="Calhoun S."/>
            <person name="Haridas S."/>
            <person name="Kuo A."/>
            <person name="Mondo S."/>
            <person name="Pangilinan J."/>
            <person name="Riley R."/>
            <person name="Labutti K."/>
            <person name="Andreopoulos B."/>
            <person name="Lipzen A."/>
            <person name="Chen C."/>
            <person name="Yanf M."/>
            <person name="Daum C."/>
            <person name="Ng V."/>
            <person name="Clum A."/>
            <person name="Steindorff A."/>
            <person name="Ohm R."/>
            <person name="Martin F."/>
            <person name="Silar P."/>
            <person name="Natvig D."/>
            <person name="Lalanne C."/>
            <person name="Gautier V."/>
            <person name="Ament-Velasquez S.L."/>
            <person name="Kruys A."/>
            <person name="Hutchinson M.I."/>
            <person name="Powell A.J."/>
            <person name="Barry K."/>
            <person name="Miller A.N."/>
            <person name="Grigoriev I.V."/>
            <person name="Debuchy R."/>
            <person name="Gladieux P."/>
            <person name="Thoren M.H."/>
            <person name="Johannesson H."/>
        </authorList>
    </citation>
    <scope>NUCLEOTIDE SEQUENCE</scope>
    <source>
        <strain evidence="4">PSN4</strain>
    </source>
</reference>
<comment type="similarity">
    <text evidence="1">Belongs to the short-chain dehydrogenases/reductases (SDR) family.</text>
</comment>
<dbReference type="AlphaFoldDB" id="A0AAJ0B5S6"/>
<name>A0AAJ0B5S6_9PEZI</name>
<dbReference type="PANTHER" id="PTHR43544:SF7">
    <property type="entry name" value="NADB-LER2"/>
    <property type="match status" value="1"/>
</dbReference>
<dbReference type="InterPro" id="IPR002347">
    <property type="entry name" value="SDR_fam"/>
</dbReference>
<evidence type="ECO:0000313" key="4">
    <source>
        <dbReference type="EMBL" id="KAK1751309.1"/>
    </source>
</evidence>
<protein>
    <submittedName>
        <fullName evidence="4">Uncharacterized protein</fullName>
    </submittedName>
</protein>
<proteinExistence type="inferred from homology"/>